<dbReference type="GO" id="GO:0005524">
    <property type="term" value="F:ATP binding"/>
    <property type="evidence" value="ECO:0007669"/>
    <property type="project" value="UniProtKB-KW"/>
</dbReference>
<evidence type="ECO:0000259" key="8">
    <source>
        <dbReference type="PROSITE" id="PS51733"/>
    </source>
</evidence>
<reference evidence="9 10" key="1">
    <citation type="journal article" date="2015" name="Genome Announc.">
        <title>Complete Genome Sequence of Spiroplasma litorale TN-1T (DSM 21781), a Bacterium Isolated from a Green-Eyed Horsefly (Tabanus nigrovittatus).</title>
        <authorList>
            <person name="Lo W.S."/>
            <person name="Lai Y.C."/>
            <person name="Lien Y.W."/>
            <person name="Wang T.H."/>
            <person name="Kuo C.H."/>
        </authorList>
    </citation>
    <scope>NUCLEOTIDE SEQUENCE [LARGE SCALE GENOMIC DNA]</scope>
    <source>
        <strain evidence="9 10">TN-1</strain>
    </source>
</reference>
<evidence type="ECO:0000313" key="10">
    <source>
        <dbReference type="Proteomes" id="UP000067476"/>
    </source>
</evidence>
<dbReference type="RefSeq" id="WP_075058181.1">
    <property type="nucleotide sequence ID" value="NZ_CP012357.1"/>
</dbReference>
<dbReference type="SUPFAM" id="SSF82649">
    <property type="entry name" value="SufE/NifU"/>
    <property type="match status" value="1"/>
</dbReference>
<keyword evidence="5" id="KW-0547">Nucleotide-binding</keyword>
<dbReference type="InterPro" id="IPR019491">
    <property type="entry name" value="Lipoate_protein_ligase_C"/>
</dbReference>
<dbReference type="InterPro" id="IPR004562">
    <property type="entry name" value="LipoylTrfase_LipoateP_Ligase"/>
</dbReference>
<dbReference type="NCBIfam" id="TIGR00545">
    <property type="entry name" value="lipoyltrans"/>
    <property type="match status" value="1"/>
</dbReference>
<sequence>MFIYKTECVDPKYNLATEEYLTINNKFEEPILFLWQNDNTIVVGRNQNAASEINLQLAEADKVNIIRRNTGGGTVFHDLGNMNFSIIYNDKDNKAVSMFSSMLEPVIETLNKMGVNAKFSGRNDIVLNDKKISGNAMWKYKTRFLQHGTILFNANLDKLSKYLTVDRAKILSKNIASISARVTNINSEIKNKIEIKDFWEELVKTYEKTDSIKHLILNEKDLSEIENIYKNKYLDPKWTFTKNSTFDYANKTRLEGKGSFEVYMNVEDNLIKKVKIFGDFLGYAGTNELEKKLDGVVYKASEIKKIIDSINIKEVFGENIESQDILNLLIQ</sequence>
<proteinExistence type="predicted"/>
<dbReference type="CDD" id="cd16443">
    <property type="entry name" value="LplA"/>
    <property type="match status" value="1"/>
</dbReference>
<feature type="domain" description="BPL/LPL catalytic" evidence="8">
    <location>
        <begin position="26"/>
        <end position="214"/>
    </location>
</feature>
<keyword evidence="10" id="KW-1185">Reference proteome</keyword>
<evidence type="ECO:0000256" key="4">
    <source>
        <dbReference type="ARBA" id="ARBA00022598"/>
    </source>
</evidence>
<dbReference type="InterPro" id="IPR004143">
    <property type="entry name" value="BPL_LPL_catalytic"/>
</dbReference>
<name>A0A0K1W1N9_9MOLU</name>
<accession>A0A0K1W1N9</accession>
<dbReference type="PANTHER" id="PTHR12561">
    <property type="entry name" value="LIPOATE-PROTEIN LIGASE"/>
    <property type="match status" value="1"/>
</dbReference>
<dbReference type="GO" id="GO:0017118">
    <property type="term" value="F:lipoyltransferase activity"/>
    <property type="evidence" value="ECO:0007669"/>
    <property type="project" value="TreeGrafter"/>
</dbReference>
<protein>
    <recommendedName>
        <fullName evidence="3">lipoate--protein ligase</fullName>
        <ecNumber evidence="3">6.3.1.20</ecNumber>
    </recommendedName>
</protein>
<dbReference type="UniPathway" id="UPA00537">
    <property type="reaction ID" value="UER00595"/>
</dbReference>
<dbReference type="PANTHER" id="PTHR12561:SF3">
    <property type="entry name" value="LIPOYLTRANSFERASE 1, MITOCHONDRIAL"/>
    <property type="match status" value="1"/>
</dbReference>
<dbReference type="STRING" id="216942.SLITO_v1c04350"/>
<dbReference type="KEGG" id="sll:SLITO_v1c04350"/>
<keyword evidence="4 9" id="KW-0436">Ligase</keyword>
<dbReference type="EMBL" id="CP012357">
    <property type="protein sequence ID" value="AKX34088.1"/>
    <property type="molecule type" value="Genomic_DNA"/>
</dbReference>
<dbReference type="Gene3D" id="3.30.390.50">
    <property type="entry name" value="CO dehydrogenase flavoprotein, C-terminal domain"/>
    <property type="match status" value="1"/>
</dbReference>
<dbReference type="GO" id="GO:0009249">
    <property type="term" value="P:protein lipoylation"/>
    <property type="evidence" value="ECO:0007669"/>
    <property type="project" value="InterPro"/>
</dbReference>
<dbReference type="AlphaFoldDB" id="A0A0K1W1N9"/>
<evidence type="ECO:0000256" key="2">
    <source>
        <dbReference type="ARBA" id="ARBA00005124"/>
    </source>
</evidence>
<evidence type="ECO:0000256" key="5">
    <source>
        <dbReference type="ARBA" id="ARBA00022741"/>
    </source>
</evidence>
<dbReference type="Proteomes" id="UP000067476">
    <property type="component" value="Chromosome"/>
</dbReference>
<dbReference type="PROSITE" id="PS51733">
    <property type="entry name" value="BPL_LPL_CATALYTIC"/>
    <property type="match status" value="1"/>
</dbReference>
<dbReference type="Pfam" id="PF10437">
    <property type="entry name" value="Lip_prot_lig_C"/>
    <property type="match status" value="1"/>
</dbReference>
<gene>
    <name evidence="9" type="primary">lplA</name>
    <name evidence="9" type="ORF">SLITO_v1c04350</name>
</gene>
<dbReference type="SUPFAM" id="SSF55681">
    <property type="entry name" value="Class II aaRS and biotin synthetases"/>
    <property type="match status" value="1"/>
</dbReference>
<dbReference type="GO" id="GO:0005737">
    <property type="term" value="C:cytoplasm"/>
    <property type="evidence" value="ECO:0007669"/>
    <property type="project" value="TreeGrafter"/>
</dbReference>
<dbReference type="GO" id="GO:0016979">
    <property type="term" value="F:lipoate-protein ligase activity"/>
    <property type="evidence" value="ECO:0007669"/>
    <property type="project" value="UniProtKB-EC"/>
</dbReference>
<comment type="pathway">
    <text evidence="1">Protein modification; protein lipoylation via exogenous pathway; protein N(6)-(lipoyl)lysine from lipoate: step 2/2.</text>
</comment>
<dbReference type="EC" id="6.3.1.20" evidence="3"/>
<evidence type="ECO:0000313" key="9">
    <source>
        <dbReference type="EMBL" id="AKX34088.1"/>
    </source>
</evidence>
<comment type="catalytic activity">
    <reaction evidence="7">
        <text>L-lysyl-[lipoyl-carrier protein] + (R)-lipoate + ATP = N(6)-[(R)-lipoyl]-L-lysyl-[lipoyl-carrier protein] + AMP + diphosphate + H(+)</text>
        <dbReference type="Rhea" id="RHEA:49288"/>
        <dbReference type="Rhea" id="RHEA-COMP:10500"/>
        <dbReference type="Rhea" id="RHEA-COMP:10502"/>
        <dbReference type="ChEBI" id="CHEBI:15378"/>
        <dbReference type="ChEBI" id="CHEBI:29969"/>
        <dbReference type="ChEBI" id="CHEBI:30616"/>
        <dbReference type="ChEBI" id="CHEBI:33019"/>
        <dbReference type="ChEBI" id="CHEBI:83088"/>
        <dbReference type="ChEBI" id="CHEBI:83099"/>
        <dbReference type="ChEBI" id="CHEBI:456215"/>
        <dbReference type="EC" id="6.3.1.20"/>
    </reaction>
</comment>
<keyword evidence="6" id="KW-0067">ATP-binding</keyword>
<evidence type="ECO:0000256" key="1">
    <source>
        <dbReference type="ARBA" id="ARBA00005085"/>
    </source>
</evidence>
<comment type="pathway">
    <text evidence="2">Protein modification; protein lipoylation via exogenous pathway; protein N(6)-(lipoyl)lysine from lipoate: step 1/2.</text>
</comment>
<dbReference type="Gene3D" id="3.30.930.10">
    <property type="entry name" value="Bira Bifunctional Protein, Domain 2"/>
    <property type="match status" value="1"/>
</dbReference>
<dbReference type="PATRIC" id="fig|216942.3.peg.438"/>
<dbReference type="OrthoDB" id="9788148at2"/>
<evidence type="ECO:0000256" key="3">
    <source>
        <dbReference type="ARBA" id="ARBA00012367"/>
    </source>
</evidence>
<dbReference type="InterPro" id="IPR045864">
    <property type="entry name" value="aa-tRNA-synth_II/BPL/LPL"/>
</dbReference>
<evidence type="ECO:0000256" key="7">
    <source>
        <dbReference type="ARBA" id="ARBA00048037"/>
    </source>
</evidence>
<evidence type="ECO:0000256" key="6">
    <source>
        <dbReference type="ARBA" id="ARBA00022840"/>
    </source>
</evidence>
<organism evidence="9 10">
    <name type="scientific">Spiroplasma litorale</name>
    <dbReference type="NCBI Taxonomy" id="216942"/>
    <lineage>
        <taxon>Bacteria</taxon>
        <taxon>Bacillati</taxon>
        <taxon>Mycoplasmatota</taxon>
        <taxon>Mollicutes</taxon>
        <taxon>Entomoplasmatales</taxon>
        <taxon>Spiroplasmataceae</taxon>
        <taxon>Spiroplasma</taxon>
    </lineage>
</organism>
<dbReference type="Pfam" id="PF21948">
    <property type="entry name" value="LplA-B_cat"/>
    <property type="match status" value="1"/>
</dbReference>